<dbReference type="OrthoDB" id="7367179at2759"/>
<sequence>MTLEQNTEHQHVEAIECEEKGLQSIDEEMLNKPSTKISPITENLNIEVVEYEEDIHNNLQNDGRKRNSVSNPNSWSRNQTKIKRLKGEPYIGYRRKKKDHTLNILDDTPREGRNLGPPCQSKVFGNDKLGVCKQMFLSTLGIKENTLRYWLEYKNQYGSQAPRYVREEVGIEDEEIYSL</sequence>
<comment type="caution">
    <text evidence="2">The sequence shown here is derived from an EMBL/GenBank/DDBJ whole genome shotgun (WGS) entry which is preliminary data.</text>
</comment>
<evidence type="ECO:0000313" key="2">
    <source>
        <dbReference type="EMBL" id="KAF0711492.1"/>
    </source>
</evidence>
<reference evidence="2 3" key="1">
    <citation type="submission" date="2019-08" db="EMBL/GenBank/DDBJ databases">
        <title>Whole genome of Aphis craccivora.</title>
        <authorList>
            <person name="Voronova N.V."/>
            <person name="Shulinski R.S."/>
            <person name="Bandarenka Y.V."/>
            <person name="Zhorov D.G."/>
            <person name="Warner D."/>
        </authorList>
    </citation>
    <scope>NUCLEOTIDE SEQUENCE [LARGE SCALE GENOMIC DNA]</scope>
    <source>
        <strain evidence="2">180601</strain>
        <tissue evidence="2">Whole Body</tissue>
    </source>
</reference>
<dbReference type="Proteomes" id="UP000478052">
    <property type="component" value="Unassembled WGS sequence"/>
</dbReference>
<gene>
    <name evidence="2" type="ORF">FWK35_00028139</name>
</gene>
<dbReference type="EMBL" id="VUJU01011233">
    <property type="protein sequence ID" value="KAF0711492.1"/>
    <property type="molecule type" value="Genomic_DNA"/>
</dbReference>
<evidence type="ECO:0000256" key="1">
    <source>
        <dbReference type="SAM" id="MobiDB-lite"/>
    </source>
</evidence>
<feature type="compositionally biased region" description="Polar residues" evidence="1">
    <location>
        <begin position="68"/>
        <end position="79"/>
    </location>
</feature>
<proteinExistence type="predicted"/>
<name>A0A6G0VYP6_APHCR</name>
<accession>A0A6G0VYP6</accession>
<keyword evidence="3" id="KW-1185">Reference proteome</keyword>
<feature type="region of interest" description="Disordered" evidence="1">
    <location>
        <begin position="59"/>
        <end position="79"/>
    </location>
</feature>
<feature type="non-terminal residue" evidence="2">
    <location>
        <position position="179"/>
    </location>
</feature>
<protein>
    <submittedName>
        <fullName evidence="2">Uncharacterized protein</fullName>
    </submittedName>
</protein>
<organism evidence="2 3">
    <name type="scientific">Aphis craccivora</name>
    <name type="common">Cowpea aphid</name>
    <dbReference type="NCBI Taxonomy" id="307492"/>
    <lineage>
        <taxon>Eukaryota</taxon>
        <taxon>Metazoa</taxon>
        <taxon>Ecdysozoa</taxon>
        <taxon>Arthropoda</taxon>
        <taxon>Hexapoda</taxon>
        <taxon>Insecta</taxon>
        <taxon>Pterygota</taxon>
        <taxon>Neoptera</taxon>
        <taxon>Paraneoptera</taxon>
        <taxon>Hemiptera</taxon>
        <taxon>Sternorrhyncha</taxon>
        <taxon>Aphidomorpha</taxon>
        <taxon>Aphidoidea</taxon>
        <taxon>Aphididae</taxon>
        <taxon>Aphidini</taxon>
        <taxon>Aphis</taxon>
        <taxon>Aphis</taxon>
    </lineage>
</organism>
<evidence type="ECO:0000313" key="3">
    <source>
        <dbReference type="Proteomes" id="UP000478052"/>
    </source>
</evidence>
<dbReference type="AlphaFoldDB" id="A0A6G0VYP6"/>